<comment type="caution">
    <text evidence="2">The sequence shown here is derived from an EMBL/GenBank/DDBJ whole genome shotgun (WGS) entry which is preliminary data.</text>
</comment>
<name>A0A231H7J4_9NOCA</name>
<dbReference type="Proteomes" id="UP000215506">
    <property type="component" value="Unassembled WGS sequence"/>
</dbReference>
<dbReference type="RefSeq" id="WP_051041928.1">
    <property type="nucleotide sequence ID" value="NZ_JAAXOR010000006.1"/>
</dbReference>
<dbReference type="EMBL" id="NGAF01000006">
    <property type="protein sequence ID" value="OXR44727.1"/>
    <property type="molecule type" value="Genomic_DNA"/>
</dbReference>
<evidence type="ECO:0000313" key="3">
    <source>
        <dbReference type="Proteomes" id="UP000215506"/>
    </source>
</evidence>
<reference evidence="2 3" key="1">
    <citation type="submission" date="2017-07" db="EMBL/GenBank/DDBJ databases">
        <title>First draft Genome Sequence of Nocardia cerradoensis isolated from human infection.</title>
        <authorList>
            <person name="Carrasco G."/>
        </authorList>
    </citation>
    <scope>NUCLEOTIDE SEQUENCE [LARGE SCALE GENOMIC DNA]</scope>
    <source>
        <strain evidence="2 3">CNM20130759</strain>
    </source>
</reference>
<evidence type="ECO:0000259" key="1">
    <source>
        <dbReference type="Pfam" id="PF21780"/>
    </source>
</evidence>
<accession>A0A231H7J4</accession>
<evidence type="ECO:0000313" key="2">
    <source>
        <dbReference type="EMBL" id="OXR44727.1"/>
    </source>
</evidence>
<proteinExistence type="predicted"/>
<dbReference type="InterPro" id="IPR049240">
    <property type="entry name" value="DUF6875"/>
</dbReference>
<keyword evidence="3" id="KW-1185">Reference proteome</keyword>
<gene>
    <name evidence="2" type="ORF">B7C42_03521</name>
</gene>
<dbReference type="AlphaFoldDB" id="A0A231H7J4"/>
<organism evidence="2 3">
    <name type="scientific">Nocardia cerradoensis</name>
    <dbReference type="NCBI Taxonomy" id="85688"/>
    <lineage>
        <taxon>Bacteria</taxon>
        <taxon>Bacillati</taxon>
        <taxon>Actinomycetota</taxon>
        <taxon>Actinomycetes</taxon>
        <taxon>Mycobacteriales</taxon>
        <taxon>Nocardiaceae</taxon>
        <taxon>Nocardia</taxon>
    </lineage>
</organism>
<dbReference type="Pfam" id="PF21780">
    <property type="entry name" value="DUF6875"/>
    <property type="match status" value="1"/>
</dbReference>
<sequence length="231" mass="25978">MTTPITTLTGHRSGIEWLNLFESEQPDPRAARLAQWSREYLTAPHEELGRPGAVCPFISQAIAKCLLWATFVDGDVGAPALDVVVDDMYDRFVHLTTISDWKRPHALITVLTELSDHTVIDEVHAARKTQFVEQGFMLGQFYPGCSHPGLWNHDFHPLDTPWPMIVARNMMTTDLPFLIARPDWLRAYFKTFAPALPTALRCRLAEDLCDHGDAIADITANHALIGSEYAR</sequence>
<feature type="domain" description="DUF6875" evidence="1">
    <location>
        <begin position="32"/>
        <end position="201"/>
    </location>
</feature>
<protein>
    <recommendedName>
        <fullName evidence="1">DUF6875 domain-containing protein</fullName>
    </recommendedName>
</protein>